<dbReference type="InterPro" id="IPR004360">
    <property type="entry name" value="Glyas_Fos-R_dOase_dom"/>
</dbReference>
<accession>A0AAE4AST3</accession>
<protein>
    <submittedName>
        <fullName evidence="2">Enzyme related to lactoylglutathione lyase</fullName>
    </submittedName>
</protein>
<keyword evidence="3" id="KW-1185">Reference proteome</keyword>
<dbReference type="Proteomes" id="UP001229244">
    <property type="component" value="Unassembled WGS sequence"/>
</dbReference>
<gene>
    <name evidence="2" type="ORF">J2S73_003092</name>
</gene>
<evidence type="ECO:0000313" key="3">
    <source>
        <dbReference type="Proteomes" id="UP001229244"/>
    </source>
</evidence>
<comment type="caution">
    <text evidence="2">The sequence shown here is derived from an EMBL/GenBank/DDBJ whole genome shotgun (WGS) entry which is preliminary data.</text>
</comment>
<keyword evidence="2" id="KW-0456">Lyase</keyword>
<dbReference type="EMBL" id="JAUSUL010000003">
    <property type="protein sequence ID" value="MDQ0316616.1"/>
    <property type="molecule type" value="Genomic_DNA"/>
</dbReference>
<evidence type="ECO:0000259" key="1">
    <source>
        <dbReference type="PROSITE" id="PS51819"/>
    </source>
</evidence>
<dbReference type="PROSITE" id="PS51819">
    <property type="entry name" value="VOC"/>
    <property type="match status" value="1"/>
</dbReference>
<feature type="domain" description="VOC" evidence="1">
    <location>
        <begin position="1"/>
        <end position="48"/>
    </location>
</feature>
<reference evidence="2" key="1">
    <citation type="submission" date="2023-07" db="EMBL/GenBank/DDBJ databases">
        <title>Genomic Encyclopedia of Type Strains, Phase IV (KMG-IV): sequencing the most valuable type-strain genomes for metagenomic binning, comparative biology and taxonomic classification.</title>
        <authorList>
            <person name="Goeker M."/>
        </authorList>
    </citation>
    <scope>NUCLEOTIDE SEQUENCE</scope>
    <source>
        <strain evidence="2">DSM 21202</strain>
    </source>
</reference>
<proteinExistence type="predicted"/>
<dbReference type="SUPFAM" id="SSF54593">
    <property type="entry name" value="Glyoxalase/Bleomycin resistance protein/Dihydroxybiphenyl dioxygenase"/>
    <property type="match status" value="1"/>
</dbReference>
<dbReference type="AlphaFoldDB" id="A0AAE4AST3"/>
<name>A0AAE4AST3_9HYPH</name>
<evidence type="ECO:0000313" key="2">
    <source>
        <dbReference type="EMBL" id="MDQ0316616.1"/>
    </source>
</evidence>
<dbReference type="InterPro" id="IPR037523">
    <property type="entry name" value="VOC_core"/>
</dbReference>
<dbReference type="Pfam" id="PF00903">
    <property type="entry name" value="Glyoxalase"/>
    <property type="match status" value="1"/>
</dbReference>
<sequence>MVADVDALHTLCQQHGVRIVKGLKDKEFGLRAFVLADPDGNRIDVGQPS</sequence>
<dbReference type="Gene3D" id="3.30.720.110">
    <property type="match status" value="1"/>
</dbReference>
<dbReference type="GO" id="GO:0016829">
    <property type="term" value="F:lyase activity"/>
    <property type="evidence" value="ECO:0007669"/>
    <property type="project" value="UniProtKB-KW"/>
</dbReference>
<organism evidence="2 3">
    <name type="scientific">Amorphus orientalis</name>
    <dbReference type="NCBI Taxonomy" id="649198"/>
    <lineage>
        <taxon>Bacteria</taxon>
        <taxon>Pseudomonadati</taxon>
        <taxon>Pseudomonadota</taxon>
        <taxon>Alphaproteobacteria</taxon>
        <taxon>Hyphomicrobiales</taxon>
        <taxon>Amorphaceae</taxon>
        <taxon>Amorphus</taxon>
    </lineage>
</organism>
<dbReference type="InterPro" id="IPR029068">
    <property type="entry name" value="Glyas_Bleomycin-R_OHBP_Dase"/>
</dbReference>